<dbReference type="Pfam" id="PF13561">
    <property type="entry name" value="adh_short_C2"/>
    <property type="match status" value="1"/>
</dbReference>
<dbReference type="GO" id="GO:0004316">
    <property type="term" value="F:3-oxoacyl-[acyl-carrier-protein] reductase (NADPH) activity"/>
    <property type="evidence" value="ECO:0007669"/>
    <property type="project" value="UniProtKB-EC"/>
</dbReference>
<dbReference type="InterPro" id="IPR036291">
    <property type="entry name" value="NAD(P)-bd_dom_sf"/>
</dbReference>
<comment type="similarity">
    <text evidence="1">Belongs to the short-chain dehydrogenases/reductases (SDR) family.</text>
</comment>
<dbReference type="PRINTS" id="PR00081">
    <property type="entry name" value="GDHRDH"/>
</dbReference>
<dbReference type="NCBIfam" id="NF009466">
    <property type="entry name" value="PRK12826.1-2"/>
    <property type="match status" value="1"/>
</dbReference>
<dbReference type="SUPFAM" id="SSF51735">
    <property type="entry name" value="NAD(P)-binding Rossmann-fold domains"/>
    <property type="match status" value="1"/>
</dbReference>
<dbReference type="AlphaFoldDB" id="A0A174Z7N5"/>
<reference evidence="3 4" key="1">
    <citation type="submission" date="2015-09" db="EMBL/GenBank/DDBJ databases">
        <authorList>
            <consortium name="Pathogen Informatics"/>
        </authorList>
    </citation>
    <scope>NUCLEOTIDE SEQUENCE [LARGE SCALE GENOMIC DNA]</scope>
    <source>
        <strain evidence="3 4">2789STDY5834928</strain>
    </source>
</reference>
<dbReference type="OrthoDB" id="9803333at2"/>
<name>A0A174Z7N5_9FIRM</name>
<evidence type="ECO:0000313" key="4">
    <source>
        <dbReference type="Proteomes" id="UP000095662"/>
    </source>
</evidence>
<evidence type="ECO:0000256" key="1">
    <source>
        <dbReference type="ARBA" id="ARBA00006484"/>
    </source>
</evidence>
<dbReference type="PRINTS" id="PR00080">
    <property type="entry name" value="SDRFAMILY"/>
</dbReference>
<evidence type="ECO:0000313" key="3">
    <source>
        <dbReference type="EMBL" id="CUQ83383.1"/>
    </source>
</evidence>
<dbReference type="GO" id="GO:0006633">
    <property type="term" value="P:fatty acid biosynthetic process"/>
    <property type="evidence" value="ECO:0007669"/>
    <property type="project" value="TreeGrafter"/>
</dbReference>
<evidence type="ECO:0000256" key="2">
    <source>
        <dbReference type="ARBA" id="ARBA00023002"/>
    </source>
</evidence>
<sequence>MAVIITGGTGAIGSAMARAFAKTNDVAIIYKSSDEKACQLENELGCTAYKADVTSAKEVSAAVERIAADFGKIDVLINNAGISQIKMLSDVTELDWYNMIDVHLTGAFNMTKAVLPFMINRKQGSIINISSVWGVYGASCEVPYSTVKAGLIGFTKSLSKEVAPSGITVNCIAPGVIDSPMNNAHLSPDEMNELIAETPLGRLGTPDDVAKAAVYLAFAGFVTGQILGVDGGFY</sequence>
<organism evidence="3 4">
    <name type="scientific">[Eubacterium] siraeum</name>
    <dbReference type="NCBI Taxonomy" id="39492"/>
    <lineage>
        <taxon>Bacteria</taxon>
        <taxon>Bacillati</taxon>
        <taxon>Bacillota</taxon>
        <taxon>Clostridia</taxon>
        <taxon>Eubacteriales</taxon>
        <taxon>Oscillospiraceae</taxon>
        <taxon>Oscillospiraceae incertae sedis</taxon>
    </lineage>
</organism>
<dbReference type="PANTHER" id="PTHR42760:SF133">
    <property type="entry name" value="3-OXOACYL-[ACYL-CARRIER-PROTEIN] REDUCTASE"/>
    <property type="match status" value="1"/>
</dbReference>
<gene>
    <name evidence="3" type="primary">fabG_2</name>
    <name evidence="3" type="ORF">ERS852540_00675</name>
</gene>
<dbReference type="FunFam" id="3.40.50.720:FF:000173">
    <property type="entry name" value="3-oxoacyl-[acyl-carrier protein] reductase"/>
    <property type="match status" value="1"/>
</dbReference>
<dbReference type="GO" id="GO:0048038">
    <property type="term" value="F:quinone binding"/>
    <property type="evidence" value="ECO:0007669"/>
    <property type="project" value="TreeGrafter"/>
</dbReference>
<dbReference type="Gene3D" id="3.40.50.720">
    <property type="entry name" value="NAD(P)-binding Rossmann-like Domain"/>
    <property type="match status" value="1"/>
</dbReference>
<proteinExistence type="inferred from homology"/>
<dbReference type="EC" id="1.1.1.100" evidence="3"/>
<dbReference type="InterPro" id="IPR002347">
    <property type="entry name" value="SDR_fam"/>
</dbReference>
<dbReference type="EMBL" id="CZBY01000004">
    <property type="protein sequence ID" value="CUQ83383.1"/>
    <property type="molecule type" value="Genomic_DNA"/>
</dbReference>
<dbReference type="Proteomes" id="UP000095662">
    <property type="component" value="Unassembled WGS sequence"/>
</dbReference>
<dbReference type="STRING" id="39492.ERS852540_00675"/>
<dbReference type="PANTHER" id="PTHR42760">
    <property type="entry name" value="SHORT-CHAIN DEHYDROGENASES/REDUCTASES FAMILY MEMBER"/>
    <property type="match status" value="1"/>
</dbReference>
<keyword evidence="2 3" id="KW-0560">Oxidoreductase</keyword>
<protein>
    <submittedName>
        <fullName evidence="3">3-oxoacyl-[acyl-carrier-protein] reductase FabG</fullName>
        <ecNumber evidence="3">1.1.1.100</ecNumber>
    </submittedName>
</protein>
<accession>A0A174Z7N5</accession>